<reference evidence="3" key="3">
    <citation type="submission" date="2018-08" db="UniProtKB">
        <authorList>
            <consortium name="EnsemblPlants"/>
        </authorList>
    </citation>
    <scope>IDENTIFICATION</scope>
    <source>
        <strain evidence="3">cv. Bd21</strain>
    </source>
</reference>
<feature type="region of interest" description="Disordered" evidence="1">
    <location>
        <begin position="1"/>
        <end position="42"/>
    </location>
</feature>
<feature type="compositionally biased region" description="Polar residues" evidence="1">
    <location>
        <begin position="21"/>
        <end position="36"/>
    </location>
</feature>
<dbReference type="FunCoup" id="A0A2K2DBL9">
    <property type="interactions" value="201"/>
</dbReference>
<evidence type="ECO:0000313" key="3">
    <source>
        <dbReference type="EnsemblPlants" id="PNT71668"/>
    </source>
</evidence>
<name>A0A2K2DBL9_BRADI</name>
<dbReference type="Gramene" id="PNT71668">
    <property type="protein sequence ID" value="PNT71668"/>
    <property type="gene ID" value="BRADI_2g33508v3"/>
</dbReference>
<reference evidence="2" key="2">
    <citation type="submission" date="2017-06" db="EMBL/GenBank/DDBJ databases">
        <title>WGS assembly of Brachypodium distachyon.</title>
        <authorList>
            <consortium name="The International Brachypodium Initiative"/>
            <person name="Lucas S."/>
            <person name="Harmon-Smith M."/>
            <person name="Lail K."/>
            <person name="Tice H."/>
            <person name="Grimwood J."/>
            <person name="Bruce D."/>
            <person name="Barry K."/>
            <person name="Shu S."/>
            <person name="Lindquist E."/>
            <person name="Wang M."/>
            <person name="Pitluck S."/>
            <person name="Vogel J.P."/>
            <person name="Garvin D.F."/>
            <person name="Mockler T.C."/>
            <person name="Schmutz J."/>
            <person name="Rokhsar D."/>
            <person name="Bevan M.W."/>
        </authorList>
    </citation>
    <scope>NUCLEOTIDE SEQUENCE</scope>
    <source>
        <strain evidence="2">Bd21</strain>
    </source>
</reference>
<evidence type="ECO:0000256" key="1">
    <source>
        <dbReference type="SAM" id="MobiDB-lite"/>
    </source>
</evidence>
<accession>A0A2K2DBL9</accession>
<dbReference type="InParanoid" id="A0A2K2DBL9"/>
<evidence type="ECO:0000313" key="4">
    <source>
        <dbReference type="Proteomes" id="UP000008810"/>
    </source>
</evidence>
<feature type="compositionally biased region" description="Basic residues" evidence="1">
    <location>
        <begin position="111"/>
        <end position="122"/>
    </location>
</feature>
<reference evidence="2 3" key="1">
    <citation type="journal article" date="2010" name="Nature">
        <title>Genome sequencing and analysis of the model grass Brachypodium distachyon.</title>
        <authorList>
            <consortium name="International Brachypodium Initiative"/>
        </authorList>
    </citation>
    <scope>NUCLEOTIDE SEQUENCE [LARGE SCALE GENOMIC DNA]</scope>
    <source>
        <strain evidence="2 3">Bd21</strain>
    </source>
</reference>
<dbReference type="EMBL" id="CM000881">
    <property type="protein sequence ID" value="PNT71668.1"/>
    <property type="molecule type" value="Genomic_DNA"/>
</dbReference>
<proteinExistence type="predicted"/>
<dbReference type="EnsemblPlants" id="PNT71668">
    <property type="protein sequence ID" value="PNT71668"/>
    <property type="gene ID" value="BRADI_2g33508v3"/>
</dbReference>
<organism evidence="2">
    <name type="scientific">Brachypodium distachyon</name>
    <name type="common">Purple false brome</name>
    <name type="synonym">Trachynia distachya</name>
    <dbReference type="NCBI Taxonomy" id="15368"/>
    <lineage>
        <taxon>Eukaryota</taxon>
        <taxon>Viridiplantae</taxon>
        <taxon>Streptophyta</taxon>
        <taxon>Embryophyta</taxon>
        <taxon>Tracheophyta</taxon>
        <taxon>Spermatophyta</taxon>
        <taxon>Magnoliopsida</taxon>
        <taxon>Liliopsida</taxon>
        <taxon>Poales</taxon>
        <taxon>Poaceae</taxon>
        <taxon>BOP clade</taxon>
        <taxon>Pooideae</taxon>
        <taxon>Stipodae</taxon>
        <taxon>Brachypodieae</taxon>
        <taxon>Brachypodium</taxon>
    </lineage>
</organism>
<dbReference type="Proteomes" id="UP000008810">
    <property type="component" value="Chromosome 2"/>
</dbReference>
<protein>
    <submittedName>
        <fullName evidence="2 3">Uncharacterized protein</fullName>
    </submittedName>
</protein>
<sequence length="335" mass="38448">MPRQSPPLVHGILMNDAQRRPSMTPSPSAQKGTSHSALGLSPRILPPVYAAGDEERAMSMPAQLKDSQTTGLAQARSVPLTLSLLGAAESMGGRKIKDKYKAEEQNAWDSKRRHKKKGHGGKTIKEFSNVTQDEMHHVPDITGLWEDNRPDILIKNPYQDQRFEDGSYFVAREFDRVLLYYPGRPMVTEDSLRAVSREMQEVHQFYMQPSAGSEQHAQQINVRIPKDYGFFDQETGNIQERRITFGVEFNELFHLFNRQKLDINLLRLWSAYQIRELRRLEVKKVAILDPVLFNYGDIGLEPKKDASRTMTSKYLVACLEKYADDDFILFFLNLE</sequence>
<dbReference type="OrthoDB" id="721918at2759"/>
<evidence type="ECO:0000313" key="2">
    <source>
        <dbReference type="EMBL" id="PNT71668.1"/>
    </source>
</evidence>
<gene>
    <name evidence="2" type="ORF">BRADI_2g33508v3</name>
</gene>
<dbReference type="AlphaFoldDB" id="A0A2K2DBL9"/>
<keyword evidence="4" id="KW-1185">Reference proteome</keyword>
<feature type="region of interest" description="Disordered" evidence="1">
    <location>
        <begin position="102"/>
        <end position="122"/>
    </location>
</feature>